<comment type="similarity">
    <text evidence="9">Belongs to the carbohydrate kinase PfkB family. Ribokinase subfamily.</text>
</comment>
<keyword evidence="7 9" id="KW-0630">Potassium</keyword>
<keyword evidence="8 9" id="KW-0119">Carbohydrate metabolism</keyword>
<dbReference type="UniPathway" id="UPA00916">
    <property type="reaction ID" value="UER00889"/>
</dbReference>
<keyword evidence="6 9" id="KW-0460">Magnesium</keyword>
<comment type="subunit">
    <text evidence="9">Homodimer.</text>
</comment>
<dbReference type="EMBL" id="CP038015">
    <property type="protein sequence ID" value="QBP42652.1"/>
    <property type="molecule type" value="Genomic_DNA"/>
</dbReference>
<dbReference type="GO" id="GO:0005829">
    <property type="term" value="C:cytosol"/>
    <property type="evidence" value="ECO:0007669"/>
    <property type="project" value="TreeGrafter"/>
</dbReference>
<organism evidence="12 13">
    <name type="scientific">Paenisporosarcina antarctica</name>
    <dbReference type="NCBI Taxonomy" id="417367"/>
    <lineage>
        <taxon>Bacteria</taxon>
        <taxon>Bacillati</taxon>
        <taxon>Bacillota</taxon>
        <taxon>Bacilli</taxon>
        <taxon>Bacillales</taxon>
        <taxon>Caryophanaceae</taxon>
        <taxon>Paenisporosarcina</taxon>
    </lineage>
</organism>
<feature type="binding site" evidence="9">
    <location>
        <position position="273"/>
    </location>
    <ligand>
        <name>K(+)</name>
        <dbReference type="ChEBI" id="CHEBI:29103"/>
    </ligand>
</feature>
<dbReference type="PANTHER" id="PTHR10584">
    <property type="entry name" value="SUGAR KINASE"/>
    <property type="match status" value="1"/>
</dbReference>
<evidence type="ECO:0000256" key="1">
    <source>
        <dbReference type="ARBA" id="ARBA00022679"/>
    </source>
</evidence>
<protein>
    <recommendedName>
        <fullName evidence="9 10">Ribokinase</fullName>
        <shortName evidence="9">RK</shortName>
        <ecNumber evidence="9 10">2.7.1.15</ecNumber>
    </recommendedName>
</protein>
<gene>
    <name evidence="9 12" type="primary">rbsK</name>
    <name evidence="12" type="ORF">E2636_16530</name>
</gene>
<dbReference type="NCBIfam" id="TIGR02152">
    <property type="entry name" value="D_ribokin_bact"/>
    <property type="match status" value="1"/>
</dbReference>
<sequence length="292" mass="31265">MAKIAVIGSINMDLVVETDISPKKGETVLGSNFFASPGGKGANQAVAAARLGGEVTMFGSIGKDQNGEILLANLLEENIDTTYINILDNIPTGVAVIEICEKDNRIVVVPGANKYTNEEYLTKVAESLVSFDVILMQLEVPLESIVFMTKYLSPYDKIIILNPAPAIAIPEEVLTRITYITPNEHEYLTVLNTSSSIEETLRKFPTKLLITCGEKGVVYCDGNSVITVPSIKVDVVDTTGAGDTFTGAFGVAISEGRPLREAILFANTAAGLSTTKMGAQKGMPTREDVENN</sequence>
<reference evidence="12 13" key="1">
    <citation type="submission" date="2019-03" db="EMBL/GenBank/DDBJ databases">
        <title>Complete genome sequence of Paenisporosarcina antarctica CGMCC 1.6503T.</title>
        <authorList>
            <person name="Rong J.-C."/>
            <person name="Chi N.-Y."/>
            <person name="Zhang Q.-F."/>
        </authorList>
    </citation>
    <scope>NUCLEOTIDE SEQUENCE [LARGE SCALE GENOMIC DNA]</scope>
    <source>
        <strain evidence="12 13">CGMCC 1.6503</strain>
    </source>
</reference>
<feature type="binding site" evidence="9">
    <location>
        <position position="139"/>
    </location>
    <ligand>
        <name>substrate</name>
    </ligand>
</feature>
<proteinExistence type="inferred from homology"/>
<comment type="pathway">
    <text evidence="9">Carbohydrate metabolism; D-ribose degradation; D-ribose 5-phosphate from beta-D-ribopyranose: step 2/2.</text>
</comment>
<feature type="binding site" evidence="9">
    <location>
        <position position="278"/>
    </location>
    <ligand>
        <name>K(+)</name>
        <dbReference type="ChEBI" id="CHEBI:29103"/>
    </ligand>
</feature>
<dbReference type="Gene3D" id="3.40.1190.20">
    <property type="match status" value="1"/>
</dbReference>
<dbReference type="InterPro" id="IPR029056">
    <property type="entry name" value="Ribokinase-like"/>
</dbReference>
<feature type="binding site" evidence="9">
    <location>
        <position position="183"/>
    </location>
    <ligand>
        <name>ATP</name>
        <dbReference type="ChEBI" id="CHEBI:30616"/>
    </ligand>
</feature>
<evidence type="ECO:0000256" key="2">
    <source>
        <dbReference type="ARBA" id="ARBA00022723"/>
    </source>
</evidence>
<dbReference type="GO" id="GO:0046872">
    <property type="term" value="F:metal ion binding"/>
    <property type="evidence" value="ECO:0007669"/>
    <property type="project" value="UniProtKB-KW"/>
</dbReference>
<feature type="binding site" evidence="9">
    <location>
        <position position="267"/>
    </location>
    <ligand>
        <name>ATP</name>
        <dbReference type="ChEBI" id="CHEBI:30616"/>
    </ligand>
</feature>
<feature type="active site" description="Proton acceptor" evidence="9">
    <location>
        <position position="243"/>
    </location>
</feature>
<evidence type="ECO:0000256" key="10">
    <source>
        <dbReference type="NCBIfam" id="TIGR02152"/>
    </source>
</evidence>
<dbReference type="CDD" id="cd01174">
    <property type="entry name" value="ribokinase"/>
    <property type="match status" value="1"/>
</dbReference>
<keyword evidence="13" id="KW-1185">Reference proteome</keyword>
<dbReference type="OrthoDB" id="9775849at2"/>
<comment type="catalytic activity">
    <reaction evidence="9">
        <text>D-ribose + ATP = D-ribose 5-phosphate + ADP + H(+)</text>
        <dbReference type="Rhea" id="RHEA:13697"/>
        <dbReference type="ChEBI" id="CHEBI:15378"/>
        <dbReference type="ChEBI" id="CHEBI:30616"/>
        <dbReference type="ChEBI" id="CHEBI:47013"/>
        <dbReference type="ChEBI" id="CHEBI:78346"/>
        <dbReference type="ChEBI" id="CHEBI:456216"/>
        <dbReference type="EC" id="2.7.1.15"/>
    </reaction>
</comment>
<feature type="binding site" evidence="9">
    <location>
        <position position="239"/>
    </location>
    <ligand>
        <name>K(+)</name>
        <dbReference type="ChEBI" id="CHEBI:29103"/>
    </ligand>
</feature>
<dbReference type="InterPro" id="IPR011877">
    <property type="entry name" value="Ribokinase"/>
</dbReference>
<comment type="subcellular location">
    <subcellularLocation>
        <location evidence="9">Cytoplasm</location>
    </subcellularLocation>
</comment>
<evidence type="ECO:0000256" key="5">
    <source>
        <dbReference type="ARBA" id="ARBA00022840"/>
    </source>
</evidence>
<dbReference type="GO" id="GO:0005524">
    <property type="term" value="F:ATP binding"/>
    <property type="evidence" value="ECO:0007669"/>
    <property type="project" value="UniProtKB-UniRule"/>
</dbReference>
<dbReference type="Pfam" id="PF00294">
    <property type="entry name" value="PfkB"/>
    <property type="match status" value="1"/>
</dbReference>
<keyword evidence="9" id="KW-0963">Cytoplasm</keyword>
<evidence type="ECO:0000256" key="3">
    <source>
        <dbReference type="ARBA" id="ARBA00022741"/>
    </source>
</evidence>
<evidence type="ECO:0000256" key="7">
    <source>
        <dbReference type="ARBA" id="ARBA00022958"/>
    </source>
</evidence>
<feature type="binding site" evidence="9">
    <location>
        <begin position="39"/>
        <end position="43"/>
    </location>
    <ligand>
        <name>substrate</name>
    </ligand>
</feature>
<feature type="binding site" evidence="9">
    <location>
        <position position="243"/>
    </location>
    <ligand>
        <name>substrate</name>
    </ligand>
</feature>
<keyword evidence="2 9" id="KW-0479">Metal-binding</keyword>
<dbReference type="InterPro" id="IPR011611">
    <property type="entry name" value="PfkB_dom"/>
</dbReference>
<keyword evidence="3 9" id="KW-0547">Nucleotide-binding</keyword>
<keyword evidence="4 9" id="KW-0418">Kinase</keyword>
<comment type="activity regulation">
    <text evidence="9">Activated by a monovalent cation that binds near, but not in, the active site. The most likely occupant of the site in vivo is potassium. Ion binding induces a conformational change that may alter substrate affinity.</text>
</comment>
<dbReference type="Proteomes" id="UP000294292">
    <property type="component" value="Chromosome"/>
</dbReference>
<dbReference type="RefSeq" id="WP_134211233.1">
    <property type="nucleotide sequence ID" value="NZ_CP038015.1"/>
</dbReference>
<feature type="binding site" evidence="9">
    <location>
        <position position="276"/>
    </location>
    <ligand>
        <name>K(+)</name>
        <dbReference type="ChEBI" id="CHEBI:29103"/>
    </ligand>
</feature>
<evidence type="ECO:0000256" key="4">
    <source>
        <dbReference type="ARBA" id="ARBA00022777"/>
    </source>
</evidence>
<dbReference type="PANTHER" id="PTHR10584:SF166">
    <property type="entry name" value="RIBOKINASE"/>
    <property type="match status" value="1"/>
</dbReference>
<evidence type="ECO:0000256" key="6">
    <source>
        <dbReference type="ARBA" id="ARBA00022842"/>
    </source>
</evidence>
<feature type="binding site" evidence="9">
    <location>
        <begin position="11"/>
        <end position="13"/>
    </location>
    <ligand>
        <name>substrate</name>
    </ligand>
</feature>
<name>A0A4P7A1D6_9BACL</name>
<feature type="binding site" evidence="9">
    <location>
        <position position="237"/>
    </location>
    <ligand>
        <name>K(+)</name>
        <dbReference type="ChEBI" id="CHEBI:29103"/>
    </ligand>
</feature>
<dbReference type="HAMAP" id="MF_01987">
    <property type="entry name" value="Ribokinase"/>
    <property type="match status" value="1"/>
</dbReference>
<dbReference type="GO" id="GO:0019303">
    <property type="term" value="P:D-ribose catabolic process"/>
    <property type="evidence" value="ECO:0007669"/>
    <property type="project" value="UniProtKB-UniRule"/>
</dbReference>
<evidence type="ECO:0000256" key="8">
    <source>
        <dbReference type="ARBA" id="ARBA00023277"/>
    </source>
</evidence>
<keyword evidence="1 9" id="KW-0808">Transferase</keyword>
<keyword evidence="5 9" id="KW-0067">ATP-binding</keyword>
<dbReference type="EC" id="2.7.1.15" evidence="9 10"/>
<feature type="domain" description="Carbohydrate kinase PfkB" evidence="11">
    <location>
        <begin position="1"/>
        <end position="286"/>
    </location>
</feature>
<dbReference type="InterPro" id="IPR002139">
    <property type="entry name" value="Ribo/fructo_kinase"/>
</dbReference>
<feature type="binding site" evidence="9">
    <location>
        <begin position="211"/>
        <end position="216"/>
    </location>
    <ligand>
        <name>ATP</name>
        <dbReference type="ChEBI" id="CHEBI:30616"/>
    </ligand>
</feature>
<comment type="function">
    <text evidence="9">Catalyzes the phosphorylation of ribose at O-5 in a reaction requiring ATP and magnesium. The resulting D-ribose-5-phosphate can then be used either for sythesis of nucleotides, histidine, and tryptophan, or as a component of the pentose phosphate pathway.</text>
</comment>
<accession>A0A4P7A1D6</accession>
<feature type="binding site" evidence="9">
    <location>
        <begin position="242"/>
        <end position="243"/>
    </location>
    <ligand>
        <name>ATP</name>
        <dbReference type="ChEBI" id="CHEBI:30616"/>
    </ligand>
</feature>
<evidence type="ECO:0000256" key="9">
    <source>
        <dbReference type="HAMAP-Rule" id="MF_01987"/>
    </source>
</evidence>
<evidence type="ECO:0000313" key="12">
    <source>
        <dbReference type="EMBL" id="QBP42652.1"/>
    </source>
</evidence>
<dbReference type="AlphaFoldDB" id="A0A4P7A1D6"/>
<evidence type="ECO:0000313" key="13">
    <source>
        <dbReference type="Proteomes" id="UP000294292"/>
    </source>
</evidence>
<comment type="cofactor">
    <cofactor evidence="9">
        <name>Mg(2+)</name>
        <dbReference type="ChEBI" id="CHEBI:18420"/>
    </cofactor>
    <text evidence="9">Requires a divalent cation, most likely magnesium in vivo, as an electrophilic catalyst to aid phosphoryl group transfer. It is the chelate of the metal and the nucleotide that is the actual substrate.</text>
</comment>
<dbReference type="GO" id="GO:0004747">
    <property type="term" value="F:ribokinase activity"/>
    <property type="evidence" value="ECO:0007669"/>
    <property type="project" value="UniProtKB-UniRule"/>
</dbReference>
<dbReference type="KEGG" id="panc:E2636_16530"/>
<dbReference type="SUPFAM" id="SSF53613">
    <property type="entry name" value="Ribokinase-like"/>
    <property type="match status" value="1"/>
</dbReference>
<dbReference type="PRINTS" id="PR00990">
    <property type="entry name" value="RIBOKINASE"/>
</dbReference>
<evidence type="ECO:0000259" key="11">
    <source>
        <dbReference type="Pfam" id="PF00294"/>
    </source>
</evidence>
<comment type="caution">
    <text evidence="9">Lacks conserved residue(s) required for the propagation of feature annotation.</text>
</comment>